<name>A0AA88AIN3_FICCA</name>
<evidence type="ECO:0000256" key="3">
    <source>
        <dbReference type="PROSITE-ProRule" id="PRU00708"/>
    </source>
</evidence>
<evidence type="ECO:0000256" key="1">
    <source>
        <dbReference type="ARBA" id="ARBA00006643"/>
    </source>
</evidence>
<dbReference type="Pfam" id="PF20431">
    <property type="entry name" value="E_motif"/>
    <property type="match status" value="1"/>
</dbReference>
<dbReference type="FunFam" id="1.25.40.10:FF:000968">
    <property type="entry name" value="Pentatricopeptide repeat-containing protein, mitochondrial"/>
    <property type="match status" value="1"/>
</dbReference>
<dbReference type="FunFam" id="1.25.40.10:FF:000511">
    <property type="entry name" value="Pentatricopeptide repeat-containing protein"/>
    <property type="match status" value="1"/>
</dbReference>
<dbReference type="Pfam" id="PF01535">
    <property type="entry name" value="PPR"/>
    <property type="match status" value="4"/>
</dbReference>
<sequence length="593" mass="66339">MHSSKWVVLDYIRRCKNWRSFKQIHAHLLTTGLVSNDLVANNVVEYFGKSVGVVDYACDFLKHLDCRSSSFPFNTLISGYAASETPRAAVWVYRRIVSDGFLPDTFTFPAVLKSCSKFLGIKEGRQVHSVIVVMGFSSHVYAQNSLVHLYSVCGECGSASKVFDEMLVRDVVSWTCLVSGFVRTGLFDEAVALFLRMDVEPNMATFVSVLVACGRKGYLNLGKGIHGVVSKCPGEKTPLVVGNALMDMYVKCENLCEAKKVFDELREKDIVSWTCMISGLVQCKRPKEALELFCNMQYSGVEPDKIILTSVLSACASLGALHYGRWVHKYIDRRGIKWDIQIGTAMVDMYAKCGCIDMALRTFNEMASRNIITWNALLGGLAMNGHGHEVLQKFEEMTRSSSTKPNEVTFLAILTACCHSGLVDEGRRYFHQMTREPYNIFPWLEHYGCMVDLLCRAGMLDEAQNLIKTMPMTPDVLIWGAILSACQATGNVELSQEILDRLMELESQDSGAYVLLSNIYAGNKRWADVRRVRRLMKEKGIKKAPGSSVIEVNGQAHEFLVGDSSLLQKEDIHEVLSLLTNQVCLEGNFHNHS</sequence>
<feature type="repeat" description="PPR" evidence="3">
    <location>
        <begin position="170"/>
        <end position="200"/>
    </location>
</feature>
<comment type="similarity">
    <text evidence="1">Belongs to the PPR family. PCMP-H subfamily.</text>
</comment>
<dbReference type="Proteomes" id="UP001187192">
    <property type="component" value="Unassembled WGS sequence"/>
</dbReference>
<feature type="repeat" description="PPR" evidence="3">
    <location>
        <begin position="370"/>
        <end position="404"/>
    </location>
</feature>
<feature type="repeat" description="PPR" evidence="3">
    <location>
        <begin position="269"/>
        <end position="303"/>
    </location>
</feature>
<accession>A0AA88AIN3</accession>
<dbReference type="InterPro" id="IPR046848">
    <property type="entry name" value="E_motif"/>
</dbReference>
<gene>
    <name evidence="4" type="ORF">TIFTF001_013877</name>
</gene>
<dbReference type="PANTHER" id="PTHR47928">
    <property type="entry name" value="REPEAT-CONTAINING PROTEIN, PUTATIVE-RELATED"/>
    <property type="match status" value="1"/>
</dbReference>
<comment type="caution">
    <text evidence="4">The sequence shown here is derived from an EMBL/GenBank/DDBJ whole genome shotgun (WGS) entry which is preliminary data.</text>
</comment>
<proteinExistence type="inferred from homology"/>
<dbReference type="Gene3D" id="1.25.40.10">
    <property type="entry name" value="Tetratricopeptide repeat domain"/>
    <property type="match status" value="5"/>
</dbReference>
<dbReference type="InterPro" id="IPR050421">
    <property type="entry name" value="PPR"/>
</dbReference>
<dbReference type="FunFam" id="1.25.40.10:FF:000333">
    <property type="entry name" value="Pentatricopeptide repeat-containing protein"/>
    <property type="match status" value="1"/>
</dbReference>
<dbReference type="AlphaFoldDB" id="A0AA88AIN3"/>
<dbReference type="NCBIfam" id="TIGR00756">
    <property type="entry name" value="PPR"/>
    <property type="match status" value="5"/>
</dbReference>
<dbReference type="PROSITE" id="PS51375">
    <property type="entry name" value="PPR"/>
    <property type="match status" value="5"/>
</dbReference>
<evidence type="ECO:0000313" key="5">
    <source>
        <dbReference type="Proteomes" id="UP001187192"/>
    </source>
</evidence>
<dbReference type="EMBL" id="BTGU01000018">
    <property type="protein sequence ID" value="GMN44686.1"/>
    <property type="molecule type" value="Genomic_DNA"/>
</dbReference>
<protein>
    <submittedName>
        <fullName evidence="4">Uncharacterized protein</fullName>
    </submittedName>
</protein>
<evidence type="ECO:0000256" key="2">
    <source>
        <dbReference type="ARBA" id="ARBA00022737"/>
    </source>
</evidence>
<evidence type="ECO:0000313" key="4">
    <source>
        <dbReference type="EMBL" id="GMN44686.1"/>
    </source>
</evidence>
<dbReference type="InterPro" id="IPR011990">
    <property type="entry name" value="TPR-like_helical_dom_sf"/>
</dbReference>
<dbReference type="InterPro" id="IPR002885">
    <property type="entry name" value="PPR_rpt"/>
</dbReference>
<reference evidence="4" key="1">
    <citation type="submission" date="2023-07" db="EMBL/GenBank/DDBJ databases">
        <title>draft genome sequence of fig (Ficus carica).</title>
        <authorList>
            <person name="Takahashi T."/>
            <person name="Nishimura K."/>
        </authorList>
    </citation>
    <scope>NUCLEOTIDE SEQUENCE</scope>
</reference>
<feature type="repeat" description="PPR" evidence="3">
    <location>
        <begin position="406"/>
        <end position="440"/>
    </location>
</feature>
<keyword evidence="5" id="KW-1185">Reference proteome</keyword>
<keyword evidence="2" id="KW-0677">Repeat</keyword>
<feature type="repeat" description="PPR" evidence="3">
    <location>
        <begin position="69"/>
        <end position="103"/>
    </location>
</feature>
<dbReference type="PANTHER" id="PTHR47928:SF62">
    <property type="entry name" value="OS04G0488200 PROTEIN"/>
    <property type="match status" value="1"/>
</dbReference>
<organism evidence="4 5">
    <name type="scientific">Ficus carica</name>
    <name type="common">Common fig</name>
    <dbReference type="NCBI Taxonomy" id="3494"/>
    <lineage>
        <taxon>Eukaryota</taxon>
        <taxon>Viridiplantae</taxon>
        <taxon>Streptophyta</taxon>
        <taxon>Embryophyta</taxon>
        <taxon>Tracheophyta</taxon>
        <taxon>Spermatophyta</taxon>
        <taxon>Magnoliopsida</taxon>
        <taxon>eudicotyledons</taxon>
        <taxon>Gunneridae</taxon>
        <taxon>Pentapetalae</taxon>
        <taxon>rosids</taxon>
        <taxon>fabids</taxon>
        <taxon>Rosales</taxon>
        <taxon>Moraceae</taxon>
        <taxon>Ficeae</taxon>
        <taxon>Ficus</taxon>
    </lineage>
</organism>
<dbReference type="Pfam" id="PF13041">
    <property type="entry name" value="PPR_2"/>
    <property type="match status" value="2"/>
</dbReference>